<dbReference type="SUPFAM" id="SSF50156">
    <property type="entry name" value="PDZ domain-like"/>
    <property type="match status" value="1"/>
</dbReference>
<feature type="region of interest" description="Disordered" evidence="1">
    <location>
        <begin position="369"/>
        <end position="405"/>
    </location>
</feature>
<dbReference type="OrthoDB" id="10058001at2759"/>
<dbReference type="PANTHER" id="PTHR14102">
    <property type="entry name" value="PAR-6-RELATED"/>
    <property type="match status" value="1"/>
</dbReference>
<protein>
    <submittedName>
        <fullName evidence="4 5">Uncharacterized protein KIAA1614</fullName>
    </submittedName>
</protein>
<feature type="region of interest" description="Disordered" evidence="1">
    <location>
        <begin position="861"/>
        <end position="894"/>
    </location>
</feature>
<dbReference type="Pfam" id="PF15737">
    <property type="entry name" value="DUF4685"/>
    <property type="match status" value="1"/>
</dbReference>
<dbReference type="GO" id="GO:0060341">
    <property type="term" value="P:regulation of cellular localization"/>
    <property type="evidence" value="ECO:0007669"/>
    <property type="project" value="TreeGrafter"/>
</dbReference>
<dbReference type="GeneID" id="108270690"/>
<dbReference type="InterPro" id="IPR001478">
    <property type="entry name" value="PDZ"/>
</dbReference>
<dbReference type="FunFam" id="2.30.42.10:FF:000215">
    <property type="entry name" value="uncharacterized protein KIAA1614 homolog"/>
    <property type="match status" value="1"/>
</dbReference>
<organism evidence="3 5">
    <name type="scientific">Ictalurus punctatus</name>
    <name type="common">Channel catfish</name>
    <name type="synonym">Silurus punctatus</name>
    <dbReference type="NCBI Taxonomy" id="7998"/>
    <lineage>
        <taxon>Eukaryota</taxon>
        <taxon>Metazoa</taxon>
        <taxon>Chordata</taxon>
        <taxon>Craniata</taxon>
        <taxon>Vertebrata</taxon>
        <taxon>Euteleostomi</taxon>
        <taxon>Actinopterygii</taxon>
        <taxon>Neopterygii</taxon>
        <taxon>Teleostei</taxon>
        <taxon>Ostariophysi</taxon>
        <taxon>Siluriformes</taxon>
        <taxon>Ictaluridae</taxon>
        <taxon>Ictalurus</taxon>
    </lineage>
</organism>
<dbReference type="Proteomes" id="UP000221080">
    <property type="component" value="Chromosome 10"/>
</dbReference>
<dbReference type="GO" id="GO:0016324">
    <property type="term" value="C:apical plasma membrane"/>
    <property type="evidence" value="ECO:0007669"/>
    <property type="project" value="TreeGrafter"/>
</dbReference>
<feature type="region of interest" description="Disordered" evidence="1">
    <location>
        <begin position="806"/>
        <end position="847"/>
    </location>
</feature>
<dbReference type="GO" id="GO:0005938">
    <property type="term" value="C:cell cortex"/>
    <property type="evidence" value="ECO:0007669"/>
    <property type="project" value="TreeGrafter"/>
</dbReference>
<dbReference type="Pfam" id="PF00595">
    <property type="entry name" value="PDZ"/>
    <property type="match status" value="1"/>
</dbReference>
<dbReference type="PROSITE" id="PS50106">
    <property type="entry name" value="PDZ"/>
    <property type="match status" value="1"/>
</dbReference>
<dbReference type="PANTHER" id="PTHR14102:SF12">
    <property type="entry name" value="CDNA SEQUENCE BC034090"/>
    <property type="match status" value="1"/>
</dbReference>
<evidence type="ECO:0000313" key="3">
    <source>
        <dbReference type="Proteomes" id="UP000221080"/>
    </source>
</evidence>
<feature type="region of interest" description="Disordered" evidence="1">
    <location>
        <begin position="759"/>
        <end position="791"/>
    </location>
</feature>
<feature type="domain" description="PDZ" evidence="2">
    <location>
        <begin position="927"/>
        <end position="997"/>
    </location>
</feature>
<dbReference type="GO" id="GO:0007098">
    <property type="term" value="P:centrosome cycle"/>
    <property type="evidence" value="ECO:0007669"/>
    <property type="project" value="TreeGrafter"/>
</dbReference>
<dbReference type="CTD" id="57710"/>
<feature type="region of interest" description="Disordered" evidence="1">
    <location>
        <begin position="543"/>
        <end position="597"/>
    </location>
</feature>
<dbReference type="GO" id="GO:0005634">
    <property type="term" value="C:nucleus"/>
    <property type="evidence" value="ECO:0007669"/>
    <property type="project" value="TreeGrafter"/>
</dbReference>
<reference evidence="4 5" key="2">
    <citation type="submission" date="2025-04" db="UniProtKB">
        <authorList>
            <consortium name="RefSeq"/>
        </authorList>
    </citation>
    <scope>IDENTIFICATION</scope>
    <source>
        <tissue evidence="4 5">Blood</tissue>
    </source>
</reference>
<dbReference type="SMART" id="SM00228">
    <property type="entry name" value="PDZ"/>
    <property type="match status" value="1"/>
</dbReference>
<feature type="compositionally biased region" description="Polar residues" evidence="1">
    <location>
        <begin position="861"/>
        <end position="870"/>
    </location>
</feature>
<gene>
    <name evidence="4 5" type="primary">si:dkey-121a11.3</name>
</gene>
<accession>A0A2D0RSS3</accession>
<dbReference type="RefSeq" id="XP_017333004.1">
    <property type="nucleotide sequence ID" value="XM_017477515.3"/>
</dbReference>
<feature type="region of interest" description="Disordered" evidence="1">
    <location>
        <begin position="278"/>
        <end position="304"/>
    </location>
</feature>
<sequence length="1015" mass="110391">MEDIVVRENCNAMATDSHPMDRSDQESDSQPSSSPTHVLRSVISSSLSSHTKLQQHTSAVSALQSKAKARSERKAIWKQPSKKKEDRRVVPGFYMSACSHTGVWGFSSSDEDMEARVEGLSFHTIEDKRVINSTGKGEAVFLENIADRITRQEPVLSNGCDVPAREESNSGVMPRHMALRTDPSIQGEINRSDRAESHPQSCRPSDSGLAVATGSELRRADSLESICSSGSSLSLAERVEINRSILRQMLQKAQRKSGEGQQATVTDQRMENTHCRGGLNDSDWDSGISLHDSEQSQRPFVSGAELPLSPRHEQAKKLLERARMKARSNPLKADHTILPVQRDKPELLSWVGAPVQQAPLVGTERVVVGSGNLSDSSSSDSTGGSRRRRTHGQSPTRVRFQDESEKDAEVRYLERQCRQAGERVQGLLGVKPSLATYINSQDKYKSRKNQENLPNANSHYEPETIGQQCNSCGTILDGDFSDSCFFQKQPSPANGEAEGRTVPCWVAPTLPNRLVRIEQIKETYIGAMSPVIVESDGTHCRAAGSVGSVRGTLQKQKRKSRKRDGSPETRATAANGLRTPGSPSISSNTPMSNGAIAPPSNPYVLESLELKVDSRTCKSLANFKAFVPSVASRGEVAEAQSVPRLLQPVPLPLQPKISALNLESPSDQRVMPSQHHHLTHIDTVQEGGEQSNLEGIPQGNPDPPKNPVIFKNSLWKEQAGSNSHGQRIITPGQQAGLTQDQISVEVAASLAKKSVNNGLVQGPIKAKQQREDSPSPSPNMAPEADQREGKTQQALRRFFSAMGLSAGGRIGKSHSSSMEQLGPPLKPRTNSSETPAPPHTLKKAPSLQNLRLASPFAQLKKSSSVQNLQCSKRKPERSTVYTPGERPCSPALSRGLQRALSIEDVGSPSAMRSVGRVAQAYPDGTFLLELNRPPDRPFGFLISRGKGRPDSGVYVEDMGDSSTQKLYSGLLGVGDEILEVNGEKVAGLSLDLVTQLMVQNGTASIRVLRHRPPHR</sequence>
<evidence type="ECO:0000313" key="4">
    <source>
        <dbReference type="RefSeq" id="XP_017333004.1"/>
    </source>
</evidence>
<feature type="region of interest" description="Disordered" evidence="1">
    <location>
        <begin position="443"/>
        <end position="462"/>
    </location>
</feature>
<dbReference type="OMA" id="RGWARET"/>
<evidence type="ECO:0000313" key="5">
    <source>
        <dbReference type="RefSeq" id="XP_017333005.1"/>
    </source>
</evidence>
<dbReference type="RefSeq" id="XP_017333005.1">
    <property type="nucleotide sequence ID" value="XM_017477516.3"/>
</dbReference>
<proteinExistence type="predicted"/>
<feature type="region of interest" description="Disordered" evidence="1">
    <location>
        <begin position="1"/>
        <end position="56"/>
    </location>
</feature>
<dbReference type="InterPro" id="IPR032756">
    <property type="entry name" value="DUF4685"/>
</dbReference>
<dbReference type="GO" id="GO:0007163">
    <property type="term" value="P:establishment or maintenance of cell polarity"/>
    <property type="evidence" value="ECO:0007669"/>
    <property type="project" value="TreeGrafter"/>
</dbReference>
<dbReference type="InterPro" id="IPR051741">
    <property type="entry name" value="PAR6_homolog"/>
</dbReference>
<dbReference type="Gene3D" id="2.30.42.10">
    <property type="match status" value="1"/>
</dbReference>
<dbReference type="InterPro" id="IPR036034">
    <property type="entry name" value="PDZ_sf"/>
</dbReference>
<evidence type="ECO:0000259" key="2">
    <source>
        <dbReference type="PROSITE" id="PS50106"/>
    </source>
</evidence>
<feature type="compositionally biased region" description="Polar residues" evidence="1">
    <location>
        <begin position="581"/>
        <end position="592"/>
    </location>
</feature>
<name>A0A2D0RSS3_ICTPU</name>
<reference evidence="3" key="1">
    <citation type="journal article" date="2016" name="Nat. Commun.">
        <title>The channel catfish genome sequence provides insights into the evolution of scale formation in teleosts.</title>
        <authorList>
            <person name="Liu Z."/>
            <person name="Liu S."/>
            <person name="Yao J."/>
            <person name="Bao L."/>
            <person name="Zhang J."/>
            <person name="Li Y."/>
            <person name="Jiang C."/>
            <person name="Sun L."/>
            <person name="Wang R."/>
            <person name="Zhang Y."/>
            <person name="Zhou T."/>
            <person name="Zeng Q."/>
            <person name="Fu Q."/>
            <person name="Gao S."/>
            <person name="Li N."/>
            <person name="Koren S."/>
            <person name="Jiang Y."/>
            <person name="Zimin A."/>
            <person name="Xu P."/>
            <person name="Phillippy A.M."/>
            <person name="Geng X."/>
            <person name="Song L."/>
            <person name="Sun F."/>
            <person name="Li C."/>
            <person name="Wang X."/>
            <person name="Chen A."/>
            <person name="Jin Y."/>
            <person name="Yuan Z."/>
            <person name="Yang Y."/>
            <person name="Tan S."/>
            <person name="Peatman E."/>
            <person name="Lu J."/>
            <person name="Qin Z."/>
            <person name="Dunham R."/>
            <person name="Li Z."/>
            <person name="Sonstegard T."/>
            <person name="Feng J."/>
            <person name="Danzmann R.G."/>
            <person name="Schroeder S."/>
            <person name="Scheffler B."/>
            <person name="Duke M.V."/>
            <person name="Ballard L."/>
            <person name="Kucuktas H."/>
            <person name="Kaltenboeck L."/>
            <person name="Liu H."/>
            <person name="Armbruster J."/>
            <person name="Xie Y."/>
            <person name="Kirby M.L."/>
            <person name="Tian Y."/>
            <person name="Flanagan M.E."/>
            <person name="Mu W."/>
            <person name="Waldbieser G.C."/>
        </authorList>
    </citation>
    <scope>NUCLEOTIDE SEQUENCE [LARGE SCALE GENOMIC DNA]</scope>
    <source>
        <strain evidence="3">SDA103</strain>
    </source>
</reference>
<evidence type="ECO:0000256" key="1">
    <source>
        <dbReference type="SAM" id="MobiDB-lite"/>
    </source>
</evidence>
<feature type="compositionally biased region" description="Low complexity" evidence="1">
    <location>
        <begin position="374"/>
        <end position="384"/>
    </location>
</feature>
<feature type="compositionally biased region" description="Low complexity" evidence="1">
    <location>
        <begin position="28"/>
        <end position="49"/>
    </location>
</feature>
<dbReference type="AlphaFoldDB" id="A0A2D0RSS3"/>
<dbReference type="KEGG" id="ipu:108270690"/>
<keyword evidence="3" id="KW-1185">Reference proteome</keyword>
<feature type="region of interest" description="Disordered" evidence="1">
    <location>
        <begin position="185"/>
        <end position="211"/>
    </location>
</feature>
<dbReference type="STRING" id="7998.ENSIPUP00000037430"/>